<accession>A0ABS1CH20</accession>
<dbReference type="Gene3D" id="3.30.70.120">
    <property type="match status" value="1"/>
</dbReference>
<proteinExistence type="inferred from homology"/>
<dbReference type="SUPFAM" id="SSF54913">
    <property type="entry name" value="GlnB-like"/>
    <property type="match status" value="1"/>
</dbReference>
<dbReference type="RefSeq" id="WP_200237089.1">
    <property type="nucleotide sequence ID" value="NZ_NRRV01000023.1"/>
</dbReference>
<dbReference type="PANTHER" id="PTHR23419:SF8">
    <property type="entry name" value="FI09726P"/>
    <property type="match status" value="1"/>
</dbReference>
<dbReference type="PANTHER" id="PTHR23419">
    <property type="entry name" value="DIVALENT CATION TOLERANCE CUTA-RELATED"/>
    <property type="match status" value="1"/>
</dbReference>
<evidence type="ECO:0000313" key="3">
    <source>
        <dbReference type="Proteomes" id="UP000748752"/>
    </source>
</evidence>
<comment type="similarity">
    <text evidence="1">Belongs to the CutA family.</text>
</comment>
<gene>
    <name evidence="2" type="ORF">CKO31_10820</name>
</gene>
<evidence type="ECO:0000313" key="2">
    <source>
        <dbReference type="EMBL" id="MBK1631221.1"/>
    </source>
</evidence>
<dbReference type="InterPro" id="IPR015867">
    <property type="entry name" value="N-reg_PII/ATP_PRibTrfase_C"/>
</dbReference>
<dbReference type="Proteomes" id="UP000748752">
    <property type="component" value="Unassembled WGS sequence"/>
</dbReference>
<sequence length="113" mass="12073">MSDTNAADVHVVFCTCPDPAVAESLAGALVQAGLAACATMLPGAVSIYSWQGRIERDSEALLMIKTTGARLSALTERICELHPYDVPEVIAHPITAGHDSYLDWVRQCTTITT</sequence>
<organism evidence="2 3">
    <name type="scientific">Thiohalocapsa halophila</name>
    <dbReference type="NCBI Taxonomy" id="69359"/>
    <lineage>
        <taxon>Bacteria</taxon>
        <taxon>Pseudomonadati</taxon>
        <taxon>Pseudomonadota</taxon>
        <taxon>Gammaproteobacteria</taxon>
        <taxon>Chromatiales</taxon>
        <taxon>Chromatiaceae</taxon>
        <taxon>Thiohalocapsa</taxon>
    </lineage>
</organism>
<dbReference type="EMBL" id="NRRV01000023">
    <property type="protein sequence ID" value="MBK1631221.1"/>
    <property type="molecule type" value="Genomic_DNA"/>
</dbReference>
<keyword evidence="3" id="KW-1185">Reference proteome</keyword>
<dbReference type="Pfam" id="PF03091">
    <property type="entry name" value="CutA1"/>
    <property type="match status" value="1"/>
</dbReference>
<evidence type="ECO:0000256" key="1">
    <source>
        <dbReference type="ARBA" id="ARBA00010169"/>
    </source>
</evidence>
<reference evidence="2 3" key="1">
    <citation type="journal article" date="2020" name="Microorganisms">
        <title>Osmotic Adaptation and Compatible Solute Biosynthesis of Phototrophic Bacteria as Revealed from Genome Analyses.</title>
        <authorList>
            <person name="Imhoff J.F."/>
            <person name="Rahn T."/>
            <person name="Kunzel S."/>
            <person name="Keller A."/>
            <person name="Neulinger S.C."/>
        </authorList>
    </citation>
    <scope>NUCLEOTIDE SEQUENCE [LARGE SCALE GENOMIC DNA]</scope>
    <source>
        <strain evidence="2 3">DSM 6210</strain>
    </source>
</reference>
<protein>
    <submittedName>
        <fullName evidence="2">Divalent-cation tolerance protein CutA</fullName>
    </submittedName>
</protein>
<dbReference type="InterPro" id="IPR004323">
    <property type="entry name" value="Ion_tolerance_CutA"/>
</dbReference>
<comment type="caution">
    <text evidence="2">The sequence shown here is derived from an EMBL/GenBank/DDBJ whole genome shotgun (WGS) entry which is preliminary data.</text>
</comment>
<name>A0ABS1CH20_9GAMM</name>
<dbReference type="InterPro" id="IPR011322">
    <property type="entry name" value="N-reg_PII-like_a/b"/>
</dbReference>